<dbReference type="PANTHER" id="PTHR10513">
    <property type="entry name" value="DEOXYNUCLEOSIDE KINASE"/>
    <property type="match status" value="1"/>
</dbReference>
<dbReference type="Pfam" id="PF01712">
    <property type="entry name" value="dNK"/>
    <property type="match status" value="1"/>
</dbReference>
<evidence type="ECO:0000313" key="4">
    <source>
        <dbReference type="EMBL" id="TXB62738.1"/>
    </source>
</evidence>
<dbReference type="InterPro" id="IPR031314">
    <property type="entry name" value="DNK_dom"/>
</dbReference>
<gene>
    <name evidence="4" type="ORF">FRY97_12300</name>
</gene>
<dbReference type="PIRSF" id="PIRSF000705">
    <property type="entry name" value="DNK"/>
    <property type="match status" value="1"/>
</dbReference>
<keyword evidence="4" id="KW-0418">Kinase</keyword>
<dbReference type="Proteomes" id="UP000321580">
    <property type="component" value="Unassembled WGS sequence"/>
</dbReference>
<protein>
    <submittedName>
        <fullName evidence="4">Deoxynucleoside kinase</fullName>
    </submittedName>
</protein>
<dbReference type="InterPro" id="IPR050566">
    <property type="entry name" value="Deoxyribonucleoside_kinase"/>
</dbReference>
<keyword evidence="5" id="KW-1185">Reference proteome</keyword>
<feature type="active site" description="Proton acceptor" evidence="1">
    <location>
        <position position="92"/>
    </location>
</feature>
<dbReference type="GO" id="GO:0019136">
    <property type="term" value="F:deoxynucleoside kinase activity"/>
    <property type="evidence" value="ECO:0007669"/>
    <property type="project" value="InterPro"/>
</dbReference>
<dbReference type="InterPro" id="IPR002624">
    <property type="entry name" value="DCK/DGK"/>
</dbReference>
<feature type="domain" description="Deoxynucleoside kinase" evidence="3">
    <location>
        <begin position="13"/>
        <end position="204"/>
    </location>
</feature>
<dbReference type="AlphaFoldDB" id="A0A5C6RK56"/>
<dbReference type="Gene3D" id="3.40.50.300">
    <property type="entry name" value="P-loop containing nucleotide triphosphate hydrolases"/>
    <property type="match status" value="1"/>
</dbReference>
<sequence>MKEDKAALLHQFIVVEGNIGAGKTTFCKMLSAQHQYRLLLEQFADNPFLPHFYKNPDRYAFPVELFFMTERHKQLQQELGQHELFQKGIIADYLFVKTLLFAKNNLNPEEYRLFQRLFHILNASFPKPDLLLYLHRPVEQLLPNIRKRGREYEQEIAPAYLQQIQQAYFDFFRSNEQMPILILDLGGQDFVADRKAYFRMLEIINRPYPAGVHREAL</sequence>
<dbReference type="EMBL" id="VOOR01000024">
    <property type="protein sequence ID" value="TXB62738.1"/>
    <property type="molecule type" value="Genomic_DNA"/>
</dbReference>
<keyword evidence="2" id="KW-0067">ATP-binding</keyword>
<dbReference type="SUPFAM" id="SSF52540">
    <property type="entry name" value="P-loop containing nucleoside triphosphate hydrolases"/>
    <property type="match status" value="1"/>
</dbReference>
<dbReference type="RefSeq" id="WP_147167840.1">
    <property type="nucleotide sequence ID" value="NZ_VOOR01000024.1"/>
</dbReference>
<dbReference type="GO" id="GO:0005524">
    <property type="term" value="F:ATP binding"/>
    <property type="evidence" value="ECO:0007669"/>
    <property type="project" value="UniProtKB-KW"/>
</dbReference>
<keyword evidence="4" id="KW-0808">Transferase</keyword>
<organism evidence="4 5">
    <name type="scientific">Phaeodactylibacter luteus</name>
    <dbReference type="NCBI Taxonomy" id="1564516"/>
    <lineage>
        <taxon>Bacteria</taxon>
        <taxon>Pseudomonadati</taxon>
        <taxon>Bacteroidota</taxon>
        <taxon>Saprospiria</taxon>
        <taxon>Saprospirales</taxon>
        <taxon>Haliscomenobacteraceae</taxon>
        <taxon>Phaeodactylibacter</taxon>
    </lineage>
</organism>
<evidence type="ECO:0000256" key="1">
    <source>
        <dbReference type="PIRSR" id="PIRSR000705-1"/>
    </source>
</evidence>
<evidence type="ECO:0000256" key="2">
    <source>
        <dbReference type="PIRSR" id="PIRSR000705-3"/>
    </source>
</evidence>
<evidence type="ECO:0000259" key="3">
    <source>
        <dbReference type="Pfam" id="PF01712"/>
    </source>
</evidence>
<dbReference type="CDD" id="cd01673">
    <property type="entry name" value="dNK"/>
    <property type="match status" value="1"/>
</dbReference>
<evidence type="ECO:0000313" key="5">
    <source>
        <dbReference type="Proteomes" id="UP000321580"/>
    </source>
</evidence>
<proteinExistence type="predicted"/>
<feature type="binding site" evidence="2">
    <location>
        <begin position="17"/>
        <end position="25"/>
    </location>
    <ligand>
        <name>ATP</name>
        <dbReference type="ChEBI" id="CHEBI:30616"/>
    </ligand>
</feature>
<reference evidence="4 5" key="1">
    <citation type="submission" date="2019-08" db="EMBL/GenBank/DDBJ databases">
        <title>Genome of Phaeodactylibacter luteus.</title>
        <authorList>
            <person name="Bowman J.P."/>
        </authorList>
    </citation>
    <scope>NUCLEOTIDE SEQUENCE [LARGE SCALE GENOMIC DNA]</scope>
    <source>
        <strain evidence="4 5">KCTC 42180</strain>
    </source>
</reference>
<comment type="caution">
    <text evidence="4">The sequence shown here is derived from an EMBL/GenBank/DDBJ whole genome shotgun (WGS) entry which is preliminary data.</text>
</comment>
<dbReference type="InterPro" id="IPR027417">
    <property type="entry name" value="P-loop_NTPase"/>
</dbReference>
<keyword evidence="2" id="KW-0547">Nucleotide-binding</keyword>
<dbReference type="GO" id="GO:0005737">
    <property type="term" value="C:cytoplasm"/>
    <property type="evidence" value="ECO:0007669"/>
    <property type="project" value="TreeGrafter"/>
</dbReference>
<dbReference type="OrthoDB" id="9776634at2"/>
<name>A0A5C6RK56_9BACT</name>
<accession>A0A5C6RK56</accession>
<dbReference type="PANTHER" id="PTHR10513:SF46">
    <property type="entry name" value="DEOXYGUANOSINE KINASE"/>
    <property type="match status" value="1"/>
</dbReference>